<keyword evidence="1" id="KW-0472">Membrane</keyword>
<evidence type="ECO:0000313" key="2">
    <source>
        <dbReference type="EMBL" id="ALS36650.1"/>
    </source>
</evidence>
<proteinExistence type="predicted"/>
<feature type="transmembrane region" description="Helical" evidence="1">
    <location>
        <begin position="12"/>
        <end position="31"/>
    </location>
</feature>
<dbReference type="InterPro" id="IPR036890">
    <property type="entry name" value="HATPase_C_sf"/>
</dbReference>
<dbReference type="InterPro" id="IPR036034">
    <property type="entry name" value="PDZ_sf"/>
</dbReference>
<keyword evidence="3" id="KW-1185">Reference proteome</keyword>
<name>A0A0U2WX95_9ENTE</name>
<feature type="transmembrane region" description="Helical" evidence="1">
    <location>
        <begin position="332"/>
        <end position="352"/>
    </location>
</feature>
<feature type="transmembrane region" description="Helical" evidence="1">
    <location>
        <begin position="205"/>
        <end position="227"/>
    </location>
</feature>
<keyword evidence="1" id="KW-1133">Transmembrane helix</keyword>
<evidence type="ECO:0008006" key="4">
    <source>
        <dbReference type="Google" id="ProtNLM"/>
    </source>
</evidence>
<sequence length="595" mass="68072">MNKSRRKTWIQLSILLLIVFIAISAYFFWLVTSQSNYLGIGGRKEGNTWVVTKLQADGAANSSGVKINDELKFINKQSVNENSLLNNWLIVEQAKSVVVARDGELHTILFSKNNRNFKVFCIFFIIGLVYLLFLIGLSKKQLANNSSKRFYQFSVLAIFTLLSVVPSSMGNYLGRLIIILFISAFPFYVYTFLDKSKSTNIVSSKIVRFIGLVGLVNISLMLIVYFVQLPVVLTEYLSVGVFYLLGFILIILSISDLQKRFSSKTRKEGTQVNLSLISLLSFVPLFLFYILPTGWVAPFYLVVIFTIFPIFGVIHLLILSRFLRYRYRMNQALLYFILAFILSFTIILVSLLGRYVPLAILLCYVFLLISSFFPLIGELILTVKRNKEYSDPVSLFVAVEDERESISTYIHDTVIQDVIYLMKIAEEKESSIAKEVIIQELDEVIFNLRELCSDIYPLMIKEMGLTNTIVSMIEQTMKKYSVGITHSIDTKVEHYPVKVNNFILRSLKEFMNNSILHGKADEIELIITCKDEFCEFKVLDNGKYVQKKADTHAHFGLEVIKEKLILLGGELLIETNDQTIITMTLPYDHLKGEMI</sequence>
<dbReference type="SUPFAM" id="SSF55874">
    <property type="entry name" value="ATPase domain of HSP90 chaperone/DNA topoisomerase II/histidine kinase"/>
    <property type="match status" value="1"/>
</dbReference>
<dbReference type="KEGG" id="erx:ATZ35_05580"/>
<feature type="transmembrane region" description="Helical" evidence="1">
    <location>
        <begin position="149"/>
        <end position="166"/>
    </location>
</feature>
<feature type="transmembrane region" description="Helical" evidence="1">
    <location>
        <begin position="233"/>
        <end position="252"/>
    </location>
</feature>
<dbReference type="STRING" id="118060.ATZ35_05580"/>
<feature type="transmembrane region" description="Helical" evidence="1">
    <location>
        <begin position="272"/>
        <end position="291"/>
    </location>
</feature>
<dbReference type="Gene3D" id="3.30.565.10">
    <property type="entry name" value="Histidine kinase-like ATPase, C-terminal domain"/>
    <property type="match status" value="1"/>
</dbReference>
<protein>
    <recommendedName>
        <fullName evidence="4">Histidine kinase</fullName>
    </recommendedName>
</protein>
<dbReference type="Proteomes" id="UP000067523">
    <property type="component" value="Chromosome"/>
</dbReference>
<organism evidence="2 3">
    <name type="scientific">Enterococcus rotai</name>
    <dbReference type="NCBI Taxonomy" id="118060"/>
    <lineage>
        <taxon>Bacteria</taxon>
        <taxon>Bacillati</taxon>
        <taxon>Bacillota</taxon>
        <taxon>Bacilli</taxon>
        <taxon>Lactobacillales</taxon>
        <taxon>Enterococcaceae</taxon>
        <taxon>Enterococcus</taxon>
    </lineage>
</organism>
<evidence type="ECO:0000256" key="1">
    <source>
        <dbReference type="SAM" id="Phobius"/>
    </source>
</evidence>
<dbReference type="EMBL" id="CP013655">
    <property type="protein sequence ID" value="ALS36650.1"/>
    <property type="molecule type" value="Genomic_DNA"/>
</dbReference>
<gene>
    <name evidence="2" type="ORF">ATZ35_05580</name>
</gene>
<accession>A0A0U2WX95</accession>
<evidence type="ECO:0000313" key="3">
    <source>
        <dbReference type="Proteomes" id="UP000067523"/>
    </source>
</evidence>
<dbReference type="AlphaFoldDB" id="A0A0U2WX95"/>
<feature type="transmembrane region" description="Helical" evidence="1">
    <location>
        <begin position="297"/>
        <end position="320"/>
    </location>
</feature>
<dbReference type="RefSeq" id="WP_208929875.1">
    <property type="nucleotide sequence ID" value="NZ_CP013655.1"/>
</dbReference>
<reference evidence="3" key="1">
    <citation type="submission" date="2015-12" db="EMBL/GenBank/DDBJ databases">
        <authorList>
            <person name="Lauer A."/>
            <person name="Humrighouse B."/>
            <person name="Loparev V."/>
            <person name="Shewmaker P.L."/>
            <person name="Whitney A.M."/>
            <person name="McLaughlin R.W."/>
        </authorList>
    </citation>
    <scope>NUCLEOTIDE SEQUENCE [LARGE SCALE GENOMIC DNA]</scope>
    <source>
        <strain evidence="3">LMG 26678</strain>
    </source>
</reference>
<feature type="transmembrane region" description="Helical" evidence="1">
    <location>
        <begin position="358"/>
        <end position="381"/>
    </location>
</feature>
<dbReference type="SUPFAM" id="SSF50156">
    <property type="entry name" value="PDZ domain-like"/>
    <property type="match status" value="1"/>
</dbReference>
<keyword evidence="1" id="KW-0812">Transmembrane</keyword>
<feature type="transmembrane region" description="Helical" evidence="1">
    <location>
        <begin position="172"/>
        <end position="193"/>
    </location>
</feature>
<feature type="transmembrane region" description="Helical" evidence="1">
    <location>
        <begin position="117"/>
        <end position="137"/>
    </location>
</feature>